<name>A0A438EET9_VITVI</name>
<accession>A0A438EET9</accession>
<dbReference type="AlphaFoldDB" id="A0A438EET9"/>
<evidence type="ECO:0000313" key="1">
    <source>
        <dbReference type="EMBL" id="RVW46239.1"/>
    </source>
</evidence>
<dbReference type="Proteomes" id="UP000288805">
    <property type="component" value="Unassembled WGS sequence"/>
</dbReference>
<organism evidence="1 2">
    <name type="scientific">Vitis vinifera</name>
    <name type="common">Grape</name>
    <dbReference type="NCBI Taxonomy" id="29760"/>
    <lineage>
        <taxon>Eukaryota</taxon>
        <taxon>Viridiplantae</taxon>
        <taxon>Streptophyta</taxon>
        <taxon>Embryophyta</taxon>
        <taxon>Tracheophyta</taxon>
        <taxon>Spermatophyta</taxon>
        <taxon>Magnoliopsida</taxon>
        <taxon>eudicotyledons</taxon>
        <taxon>Gunneridae</taxon>
        <taxon>Pentapetalae</taxon>
        <taxon>rosids</taxon>
        <taxon>Vitales</taxon>
        <taxon>Vitaceae</taxon>
        <taxon>Viteae</taxon>
        <taxon>Vitis</taxon>
    </lineage>
</organism>
<reference evidence="1 2" key="1">
    <citation type="journal article" date="2018" name="PLoS Genet.">
        <title>Population sequencing reveals clonal diversity and ancestral inbreeding in the grapevine cultivar Chardonnay.</title>
        <authorList>
            <person name="Roach M.J."/>
            <person name="Johnson D.L."/>
            <person name="Bohlmann J."/>
            <person name="van Vuuren H.J."/>
            <person name="Jones S.J."/>
            <person name="Pretorius I.S."/>
            <person name="Schmidt S.A."/>
            <person name="Borneman A.R."/>
        </authorList>
    </citation>
    <scope>NUCLEOTIDE SEQUENCE [LARGE SCALE GENOMIC DNA]</scope>
    <source>
        <strain evidence="2">cv. Chardonnay</strain>
        <tissue evidence="1">Leaf</tissue>
    </source>
</reference>
<sequence length="243" mass="27823">MSLKVVKSLGTGRVLELLELECGGFTILVASGMWKMALFGCSLVSMAQSYQGKKHEFWEELGAIKDLWDDPWFFEVIEELSLKDLPSFGGVFQCALPRIVSDHCPISLEDREDSKKSVNPLAFEKAEARMRDLEKYKNCVLMEETLWRQKSRKLWLKEGTERSRSLEEPFSEKEVFEALCSLSINKTFDESKLHFSHSNPKSRGTEELKDFRLISLAGSLYKLLAKVLANRLKLVVVEVVSEY</sequence>
<protein>
    <submittedName>
        <fullName evidence="1">Uncharacterized protein</fullName>
    </submittedName>
</protein>
<evidence type="ECO:0000313" key="2">
    <source>
        <dbReference type="Proteomes" id="UP000288805"/>
    </source>
</evidence>
<comment type="caution">
    <text evidence="1">The sequence shown here is derived from an EMBL/GenBank/DDBJ whole genome shotgun (WGS) entry which is preliminary data.</text>
</comment>
<proteinExistence type="predicted"/>
<gene>
    <name evidence="1" type="ORF">CK203_086705</name>
</gene>
<dbReference type="EMBL" id="QGNW01001306">
    <property type="protein sequence ID" value="RVW46239.1"/>
    <property type="molecule type" value="Genomic_DNA"/>
</dbReference>